<protein>
    <submittedName>
        <fullName evidence="2">Inner membrane protein</fullName>
    </submittedName>
</protein>
<accession>A0A1I4QLK9</accession>
<dbReference type="InterPro" id="IPR007404">
    <property type="entry name" value="YdjM-like"/>
</dbReference>
<dbReference type="STRING" id="39841.SAMN05660836_00087"/>
<dbReference type="PANTHER" id="PTHR40031">
    <property type="entry name" value="HYPOTHETICAL MEMBRANE SPANNING PROTEIN"/>
    <property type="match status" value="1"/>
</dbReference>
<dbReference type="InterPro" id="IPR053170">
    <property type="entry name" value="Transcription_regulator"/>
</dbReference>
<keyword evidence="1" id="KW-1133">Transmembrane helix</keyword>
<keyword evidence="1" id="KW-0812">Transmembrane</keyword>
<dbReference type="PANTHER" id="PTHR40031:SF1">
    <property type="entry name" value="MEMBRANE-BOUND METAL-DEPENDENT HYDROLASE"/>
    <property type="match status" value="1"/>
</dbReference>
<feature type="transmembrane region" description="Helical" evidence="1">
    <location>
        <begin position="59"/>
        <end position="81"/>
    </location>
</feature>
<dbReference type="Proteomes" id="UP000199611">
    <property type="component" value="Unassembled WGS sequence"/>
</dbReference>
<dbReference type="RefSeq" id="WP_093392573.1">
    <property type="nucleotide sequence ID" value="NZ_FOUU01000001.1"/>
</dbReference>
<sequence>MDPITHGVSGLIGAKFLKLKFTIPARYGWLFFVGALLPDIDNIAGFFGREAYIVHHRGFTHSLFFALFFPALVALLLRLLSSKWNVLTTWITLTTAMFIHIFLDVITSYGTQIFLPFSRHRFALDWVFIVDPLFTGILIILLSLSRWKQSATTVALLTLFCYPMICGAMGLVAERKISSILPPALNHRVIPELGTPFYWKVIAINPGSYKMARFFLPGMKIEGPEYEFARANFLKTAEKDASIPRTLRVYDWFAIFPFQTSATNPHKNLILGDLRFVSTWRVPEKVQDIPFSLVVSLDDSGKIKEAYFIE</sequence>
<reference evidence="3" key="1">
    <citation type="submission" date="2016-10" db="EMBL/GenBank/DDBJ databases">
        <authorList>
            <person name="Varghese N."/>
            <person name="Submissions S."/>
        </authorList>
    </citation>
    <scope>NUCLEOTIDE SEQUENCE [LARGE SCALE GENOMIC DNA]</scope>
    <source>
        <strain evidence="3">DSM 9990</strain>
    </source>
</reference>
<keyword evidence="1" id="KW-0472">Membrane</keyword>
<dbReference type="Pfam" id="PF04307">
    <property type="entry name" value="YdjM"/>
    <property type="match status" value="1"/>
</dbReference>
<feature type="transmembrane region" description="Helical" evidence="1">
    <location>
        <begin position="27"/>
        <end position="47"/>
    </location>
</feature>
<dbReference type="OrthoDB" id="9781927at2"/>
<keyword evidence="3" id="KW-1185">Reference proteome</keyword>
<organism evidence="2 3">
    <name type="scientific">Thermodesulforhabdus norvegica</name>
    <dbReference type="NCBI Taxonomy" id="39841"/>
    <lineage>
        <taxon>Bacteria</taxon>
        <taxon>Pseudomonadati</taxon>
        <taxon>Thermodesulfobacteriota</taxon>
        <taxon>Syntrophobacteria</taxon>
        <taxon>Syntrophobacterales</taxon>
        <taxon>Thermodesulforhabdaceae</taxon>
        <taxon>Thermodesulforhabdus</taxon>
    </lineage>
</organism>
<evidence type="ECO:0000313" key="2">
    <source>
        <dbReference type="EMBL" id="SFM40600.1"/>
    </source>
</evidence>
<feature type="transmembrane region" description="Helical" evidence="1">
    <location>
        <begin position="87"/>
        <end position="110"/>
    </location>
</feature>
<dbReference type="AlphaFoldDB" id="A0A1I4QLK9"/>
<feature type="transmembrane region" description="Helical" evidence="1">
    <location>
        <begin position="122"/>
        <end position="142"/>
    </location>
</feature>
<dbReference type="EMBL" id="FOUU01000001">
    <property type="protein sequence ID" value="SFM40600.1"/>
    <property type="molecule type" value="Genomic_DNA"/>
</dbReference>
<proteinExistence type="predicted"/>
<gene>
    <name evidence="2" type="ORF">SAMN05660836_00087</name>
</gene>
<name>A0A1I4QLK9_9BACT</name>
<feature type="transmembrane region" description="Helical" evidence="1">
    <location>
        <begin position="154"/>
        <end position="173"/>
    </location>
</feature>
<evidence type="ECO:0000313" key="3">
    <source>
        <dbReference type="Proteomes" id="UP000199611"/>
    </source>
</evidence>
<evidence type="ECO:0000256" key="1">
    <source>
        <dbReference type="SAM" id="Phobius"/>
    </source>
</evidence>